<dbReference type="Proteomes" id="UP001589858">
    <property type="component" value="Unassembled WGS sequence"/>
</dbReference>
<protein>
    <submittedName>
        <fullName evidence="2">Uncharacterized protein</fullName>
    </submittedName>
</protein>
<gene>
    <name evidence="2" type="ORF">ACFFF8_01205</name>
</gene>
<comment type="caution">
    <text evidence="2">The sequence shown here is derived from an EMBL/GenBank/DDBJ whole genome shotgun (WGS) entry which is preliminary data.</text>
</comment>
<evidence type="ECO:0000256" key="1">
    <source>
        <dbReference type="SAM" id="MobiDB-lite"/>
    </source>
</evidence>
<dbReference type="EMBL" id="JBHLTM010000008">
    <property type="protein sequence ID" value="MFC0683202.1"/>
    <property type="molecule type" value="Genomic_DNA"/>
</dbReference>
<keyword evidence="3" id="KW-1185">Reference proteome</keyword>
<evidence type="ECO:0000313" key="3">
    <source>
        <dbReference type="Proteomes" id="UP001589858"/>
    </source>
</evidence>
<organism evidence="2 3">
    <name type="scientific">Novosphingobium clariflavum</name>
    <dbReference type="NCBI Taxonomy" id="2029884"/>
    <lineage>
        <taxon>Bacteria</taxon>
        <taxon>Pseudomonadati</taxon>
        <taxon>Pseudomonadota</taxon>
        <taxon>Alphaproteobacteria</taxon>
        <taxon>Sphingomonadales</taxon>
        <taxon>Sphingomonadaceae</taxon>
        <taxon>Novosphingobium</taxon>
    </lineage>
</organism>
<name>A0ABV6S394_9SPHN</name>
<feature type="region of interest" description="Disordered" evidence="1">
    <location>
        <begin position="118"/>
        <end position="138"/>
    </location>
</feature>
<proteinExistence type="predicted"/>
<evidence type="ECO:0000313" key="2">
    <source>
        <dbReference type="EMBL" id="MFC0683202.1"/>
    </source>
</evidence>
<reference evidence="2 3" key="1">
    <citation type="submission" date="2024-09" db="EMBL/GenBank/DDBJ databases">
        <authorList>
            <person name="Sun Q."/>
            <person name="Mori K."/>
        </authorList>
    </citation>
    <scope>NUCLEOTIDE SEQUENCE [LARGE SCALE GENOMIC DNA]</scope>
    <source>
        <strain evidence="2 3">CICC 11035S</strain>
    </source>
</reference>
<feature type="compositionally biased region" description="Low complexity" evidence="1">
    <location>
        <begin position="124"/>
        <end position="138"/>
    </location>
</feature>
<accession>A0ABV6S394</accession>
<dbReference type="RefSeq" id="WP_267220631.1">
    <property type="nucleotide sequence ID" value="NZ_JAPCWC010000007.1"/>
</dbReference>
<sequence length="158" mass="16827">MSAAIVQFPSALPEAPAPTRNVHPFPAMGMRPAAIRPIANARREYSFADVVRLLSLSGEPRTQIGYLRDLAKQCGMPLPKNPRRFRGLLQAGADMIGSKSRWCALEFDAWLDSQRTPPPGVGLAPSHGAGAASPPAAAPAPIRVAMRDRARLLAAGAR</sequence>